<keyword evidence="13" id="KW-0675">Receptor</keyword>
<evidence type="ECO:0000256" key="1">
    <source>
        <dbReference type="ARBA" id="ARBA00004571"/>
    </source>
</evidence>
<dbReference type="PROSITE" id="PS01156">
    <property type="entry name" value="TONB_DEPENDENT_REC_2"/>
    <property type="match status" value="1"/>
</dbReference>
<evidence type="ECO:0000259" key="12">
    <source>
        <dbReference type="Pfam" id="PF25183"/>
    </source>
</evidence>
<keyword evidence="8 9" id="KW-0998">Cell outer membrane</keyword>
<evidence type="ECO:0000256" key="6">
    <source>
        <dbReference type="ARBA" id="ARBA00023077"/>
    </source>
</evidence>
<comment type="similarity">
    <text evidence="9">Belongs to the TonB-dependent receptor family.</text>
</comment>
<dbReference type="SUPFAM" id="SSF56935">
    <property type="entry name" value="Porins"/>
    <property type="match status" value="1"/>
</dbReference>
<dbReference type="STRING" id="225849.swp_0438"/>
<dbReference type="AlphaFoldDB" id="B8CHZ4"/>
<protein>
    <submittedName>
        <fullName evidence="13">TonB-dependent receptor</fullName>
    </submittedName>
</protein>
<organism evidence="13 14">
    <name type="scientific">Shewanella piezotolerans (strain WP3 / JCM 13877)</name>
    <dbReference type="NCBI Taxonomy" id="225849"/>
    <lineage>
        <taxon>Bacteria</taxon>
        <taxon>Pseudomonadati</taxon>
        <taxon>Pseudomonadota</taxon>
        <taxon>Gammaproteobacteria</taxon>
        <taxon>Alteromonadales</taxon>
        <taxon>Shewanellaceae</taxon>
        <taxon>Shewanella</taxon>
    </lineage>
</organism>
<evidence type="ECO:0000256" key="8">
    <source>
        <dbReference type="ARBA" id="ARBA00023237"/>
    </source>
</evidence>
<dbReference type="InterPro" id="IPR012910">
    <property type="entry name" value="Plug_dom"/>
</dbReference>
<feature type="domain" description="TonB-dependent receptor plug" evidence="11">
    <location>
        <begin position="177"/>
        <end position="276"/>
    </location>
</feature>
<evidence type="ECO:0000256" key="2">
    <source>
        <dbReference type="ARBA" id="ARBA00022448"/>
    </source>
</evidence>
<dbReference type="EMBL" id="CP000472">
    <property type="protein sequence ID" value="ACJ27270.1"/>
    <property type="molecule type" value="Genomic_DNA"/>
</dbReference>
<feature type="domain" description="TonB-dependent transporter Oar-like beta-barrel" evidence="12">
    <location>
        <begin position="603"/>
        <end position="985"/>
    </location>
</feature>
<dbReference type="Pfam" id="PF07715">
    <property type="entry name" value="Plug"/>
    <property type="match status" value="1"/>
</dbReference>
<evidence type="ECO:0000259" key="11">
    <source>
        <dbReference type="Pfam" id="PF07715"/>
    </source>
</evidence>
<dbReference type="eggNOG" id="COG4771">
    <property type="taxonomic scope" value="Bacteria"/>
</dbReference>
<sequence>MSCCIFLASQVVLKRHSNNKWNLHKNYRNKGKLAMNGNSALKRLTARKTLAALAVTSVLMMTAPAVIAADGFGVIKGHITTDVGGDASNATVTIKHESKGIVKETTTGANGNFSLKGLPIGKYTVTIMKNGFYQVQEQHIEITVGNALTFDVALDAENADVERIAVNGARISRVDTSSTTTSQVISIKELNQLPVELDSTAIALLTPGSVAGDDGFGGVAIGGSSVAENGYYLNGLNITDLRKGMGDIDLPWEAMAQTEVQTGGVSAEYGRFIGGVVNLVSKSGDNEWKFGAKAEYAPDSLAEPDLRVKNDGSIEEVEDGYWEETEYNMWASGAIVEDKLFFYALWNPNVEESTSAGETTVRDKEWDTNRWFTKLDWYITDDHSLGMMAFSNEGDYSSTQYSRDEDGNRGDAIGLTESTYGGIGWNAQYTGYLTDDITLSAMYGEITQSTKDNSGTLDQSTYEDYRSGSYERLGDWVGYGSSETEDKRITYRIDLDWVIGDHTLRGGYDYERLEIADIYTPHGDGWYEYYAAGADNSYGLAEGTEYADLRIWGKQSATENVHTAFYISDTWAVTDTVTINAGVRYSEFSNTTGSGDKYVDLDGQYAPRLGATWDVLGNGESKIYASYGRYFQPVSPNTNLRMASSAYDSHIVSHLNGVNADGSPILGNEIDRRIVADGSVPDADQLFNNKAGSMYSDEFALGYQQQINDDWAVGIRGVYRDLKQSIEDVSFNYGMNQWIKENYDANTWHAGNGETSAEDYFVGGWFPTLTNPGIGTEIYYDVDGDGVKETVNVNSDQMGFPEATRTYKAVELNFSGNVTEDFVLNGSYTWSKSEGNTEGLVRSDNEQADPGWTTSFDYPELMDNGEGYLPNDRRHNFKLYGVYNITEDFSVGFNSYLQSGRPINAFGVHPEDQGYCVTAVEIVGRCYGRDWYGASSFYADGEAAPRGSMGRTDWIYNIDLNLSYTLDMADAGLLNFKLNVFNLFNFDGAKGVDEQYEFDSGAKNERYGYTDSFQQPRYVRASVRYDF</sequence>
<dbReference type="Gene3D" id="2.40.170.20">
    <property type="entry name" value="TonB-dependent receptor, beta-barrel domain"/>
    <property type="match status" value="1"/>
</dbReference>
<dbReference type="GO" id="GO:0044718">
    <property type="term" value="P:siderophore transmembrane transport"/>
    <property type="evidence" value="ECO:0007669"/>
    <property type="project" value="TreeGrafter"/>
</dbReference>
<dbReference type="InterPro" id="IPR037066">
    <property type="entry name" value="Plug_dom_sf"/>
</dbReference>
<feature type="domain" description="TonB-dependent transporter Oar-like beta-barrel" evidence="12">
    <location>
        <begin position="345"/>
        <end position="601"/>
    </location>
</feature>
<dbReference type="GO" id="GO:0030246">
    <property type="term" value="F:carbohydrate binding"/>
    <property type="evidence" value="ECO:0007669"/>
    <property type="project" value="InterPro"/>
</dbReference>
<feature type="short sequence motif" description="TonB C-terminal box" evidence="10">
    <location>
        <begin position="1010"/>
        <end position="1027"/>
    </location>
</feature>
<evidence type="ECO:0000313" key="13">
    <source>
        <dbReference type="EMBL" id="ACJ27270.1"/>
    </source>
</evidence>
<dbReference type="PANTHER" id="PTHR30069">
    <property type="entry name" value="TONB-DEPENDENT OUTER MEMBRANE RECEPTOR"/>
    <property type="match status" value="1"/>
</dbReference>
<evidence type="ECO:0000256" key="5">
    <source>
        <dbReference type="ARBA" id="ARBA00022729"/>
    </source>
</evidence>
<dbReference type="InterPro" id="IPR039426">
    <property type="entry name" value="TonB-dep_rcpt-like"/>
</dbReference>
<accession>B8CHZ4</accession>
<dbReference type="Gene3D" id="2.60.40.1120">
    <property type="entry name" value="Carboxypeptidase-like, regulatory domain"/>
    <property type="match status" value="1"/>
</dbReference>
<keyword evidence="2 9" id="KW-0813">Transport</keyword>
<dbReference type="HOGENOM" id="CLU_006298_3_0_6"/>
<dbReference type="KEGG" id="swp:swp_0438"/>
<dbReference type="Proteomes" id="UP000000753">
    <property type="component" value="Chromosome"/>
</dbReference>
<keyword evidence="5" id="KW-0732">Signal</keyword>
<keyword evidence="7 9" id="KW-0472">Membrane</keyword>
<proteinExistence type="inferred from homology"/>
<dbReference type="PANTHER" id="PTHR30069:SF46">
    <property type="entry name" value="OAR PROTEIN"/>
    <property type="match status" value="1"/>
</dbReference>
<dbReference type="Pfam" id="PF25183">
    <property type="entry name" value="OMP_b-brl_4"/>
    <property type="match status" value="2"/>
</dbReference>
<evidence type="ECO:0000256" key="3">
    <source>
        <dbReference type="ARBA" id="ARBA00022452"/>
    </source>
</evidence>
<dbReference type="InterPro" id="IPR010917">
    <property type="entry name" value="TonB_rcpt_CS"/>
</dbReference>
<keyword evidence="6" id="KW-0798">TonB box</keyword>
<dbReference type="InterPro" id="IPR013784">
    <property type="entry name" value="Carb-bd-like_fold"/>
</dbReference>
<dbReference type="GO" id="GO:0009279">
    <property type="term" value="C:cell outer membrane"/>
    <property type="evidence" value="ECO:0007669"/>
    <property type="project" value="UniProtKB-SubCell"/>
</dbReference>
<evidence type="ECO:0000256" key="7">
    <source>
        <dbReference type="ARBA" id="ARBA00023136"/>
    </source>
</evidence>
<dbReference type="GO" id="GO:0015344">
    <property type="term" value="F:siderophore uptake transmembrane transporter activity"/>
    <property type="evidence" value="ECO:0007669"/>
    <property type="project" value="TreeGrafter"/>
</dbReference>
<dbReference type="SUPFAM" id="SSF49452">
    <property type="entry name" value="Starch-binding domain-like"/>
    <property type="match status" value="1"/>
</dbReference>
<dbReference type="Pfam" id="PF13620">
    <property type="entry name" value="CarboxypepD_reg"/>
    <property type="match status" value="1"/>
</dbReference>
<dbReference type="PROSITE" id="PS52016">
    <property type="entry name" value="TONB_DEPENDENT_REC_3"/>
    <property type="match status" value="1"/>
</dbReference>
<dbReference type="InterPro" id="IPR036942">
    <property type="entry name" value="Beta-barrel_TonB_sf"/>
</dbReference>
<evidence type="ECO:0000256" key="4">
    <source>
        <dbReference type="ARBA" id="ARBA00022692"/>
    </source>
</evidence>
<comment type="subcellular location">
    <subcellularLocation>
        <location evidence="1 9">Cell outer membrane</location>
        <topology evidence="1 9">Multi-pass membrane protein</topology>
    </subcellularLocation>
</comment>
<reference evidence="13 14" key="1">
    <citation type="journal article" date="2008" name="PLoS ONE">
        <title>Environmental adaptation: genomic analysis of the piezotolerant and psychrotolerant deep-sea iron reducing bacterium Shewanella piezotolerans WP3.</title>
        <authorList>
            <person name="Wang F."/>
            <person name="Wang J."/>
            <person name="Jian H."/>
            <person name="Zhang B."/>
            <person name="Li S."/>
            <person name="Wang F."/>
            <person name="Zeng X."/>
            <person name="Gao L."/>
            <person name="Bartlett D.H."/>
            <person name="Yu J."/>
            <person name="Hu S."/>
            <person name="Xiao X."/>
        </authorList>
    </citation>
    <scope>NUCLEOTIDE SEQUENCE [LARGE SCALE GENOMIC DNA]</scope>
    <source>
        <strain evidence="14">WP3 / JCM 13877</strain>
    </source>
</reference>
<gene>
    <name evidence="13" type="ordered locus">swp_0438</name>
</gene>
<keyword evidence="3 9" id="KW-1134">Transmembrane beta strand</keyword>
<evidence type="ECO:0000256" key="9">
    <source>
        <dbReference type="PROSITE-ProRule" id="PRU01360"/>
    </source>
</evidence>
<evidence type="ECO:0000256" key="10">
    <source>
        <dbReference type="PROSITE-ProRule" id="PRU10144"/>
    </source>
</evidence>
<dbReference type="InterPro" id="IPR057601">
    <property type="entry name" value="Oar-like_b-barrel"/>
</dbReference>
<dbReference type="Gene3D" id="2.170.130.10">
    <property type="entry name" value="TonB-dependent receptor, plug domain"/>
    <property type="match status" value="1"/>
</dbReference>
<keyword evidence="4 9" id="KW-0812">Transmembrane</keyword>
<keyword evidence="14" id="KW-1185">Reference proteome</keyword>
<evidence type="ECO:0000313" key="14">
    <source>
        <dbReference type="Proteomes" id="UP000000753"/>
    </source>
</evidence>
<name>B8CHZ4_SHEPW</name>